<evidence type="ECO:0000313" key="2">
    <source>
        <dbReference type="EMBL" id="KAF0379976.1"/>
    </source>
</evidence>
<proteinExistence type="predicted"/>
<feature type="compositionally biased region" description="Polar residues" evidence="1">
    <location>
        <begin position="32"/>
        <end position="52"/>
    </location>
</feature>
<evidence type="ECO:0000256" key="1">
    <source>
        <dbReference type="SAM" id="MobiDB-lite"/>
    </source>
</evidence>
<comment type="caution">
    <text evidence="2">The sequence shown here is derived from an EMBL/GenBank/DDBJ whole genome shotgun (WGS) entry which is preliminary data.</text>
</comment>
<reference evidence="2 3" key="1">
    <citation type="journal article" date="2019" name="Environ. Microbiol.">
        <title>At the nexus of three kingdoms: the genome of the mycorrhizal fungus Gigaspora margarita provides insights into plant, endobacterial and fungal interactions.</title>
        <authorList>
            <person name="Venice F."/>
            <person name="Ghignone S."/>
            <person name="Salvioli di Fossalunga A."/>
            <person name="Amselem J."/>
            <person name="Novero M."/>
            <person name="Xianan X."/>
            <person name="Sedzielewska Toro K."/>
            <person name="Morin E."/>
            <person name="Lipzen A."/>
            <person name="Grigoriev I.V."/>
            <person name="Henrissat B."/>
            <person name="Martin F.M."/>
            <person name="Bonfante P."/>
        </authorList>
    </citation>
    <scope>NUCLEOTIDE SEQUENCE [LARGE SCALE GENOMIC DNA]</scope>
    <source>
        <strain evidence="2 3">BEG34</strain>
    </source>
</reference>
<feature type="compositionally biased region" description="Polar residues" evidence="1">
    <location>
        <begin position="105"/>
        <end position="126"/>
    </location>
</feature>
<sequence>MIITLGVLILSYAIYWAFVRLQGHSKSSQITRHSIQSTQQNNLTSIQSTEESNGPIYPTYANYQLGNLAERTDIFTPSPPPTYHNDLPPPYSAKSETDVSDGIPENTSSNISPLTHITISDATNEH</sequence>
<feature type="compositionally biased region" description="Pro residues" evidence="1">
    <location>
        <begin position="77"/>
        <end position="91"/>
    </location>
</feature>
<accession>A0A8H3X1C6</accession>
<dbReference type="OrthoDB" id="2406700at2759"/>
<name>A0A8H3X1C6_GIGMA</name>
<dbReference type="EMBL" id="WTPW01002492">
    <property type="protein sequence ID" value="KAF0379976.1"/>
    <property type="molecule type" value="Genomic_DNA"/>
</dbReference>
<organism evidence="2 3">
    <name type="scientific">Gigaspora margarita</name>
    <dbReference type="NCBI Taxonomy" id="4874"/>
    <lineage>
        <taxon>Eukaryota</taxon>
        <taxon>Fungi</taxon>
        <taxon>Fungi incertae sedis</taxon>
        <taxon>Mucoromycota</taxon>
        <taxon>Glomeromycotina</taxon>
        <taxon>Glomeromycetes</taxon>
        <taxon>Diversisporales</taxon>
        <taxon>Gigasporaceae</taxon>
        <taxon>Gigaspora</taxon>
    </lineage>
</organism>
<keyword evidence="3" id="KW-1185">Reference proteome</keyword>
<protein>
    <submittedName>
        <fullName evidence="2">Uncharacterized protein</fullName>
    </submittedName>
</protein>
<evidence type="ECO:0000313" key="3">
    <source>
        <dbReference type="Proteomes" id="UP000439903"/>
    </source>
</evidence>
<dbReference type="Proteomes" id="UP000439903">
    <property type="component" value="Unassembled WGS sequence"/>
</dbReference>
<dbReference type="AlphaFoldDB" id="A0A8H3X1C6"/>
<feature type="region of interest" description="Disordered" evidence="1">
    <location>
        <begin position="72"/>
        <end position="126"/>
    </location>
</feature>
<feature type="region of interest" description="Disordered" evidence="1">
    <location>
        <begin position="32"/>
        <end position="57"/>
    </location>
</feature>
<gene>
    <name evidence="2" type="ORF">F8M41_012217</name>
</gene>